<dbReference type="EMBL" id="CCAE010000019">
    <property type="protein sequence ID" value="CDN88168.1"/>
    <property type="molecule type" value="Genomic_DNA"/>
</dbReference>
<sequence length="131" mass="14438">MDDLAHNVLGGELQACSFDPLTGFYRDGCCHTGADDEGTHVVCARVTREFLDFSVQRGNDLVTPRPELRFAGLKAGDRWCLCVTRWLEALEAGVAPPVVLEATHQNTLQHVALDVLQRHAWRKAEDGSHTG</sequence>
<evidence type="ECO:0000313" key="2">
    <source>
        <dbReference type="Proteomes" id="UP000028878"/>
    </source>
</evidence>
<proteinExistence type="predicted"/>
<evidence type="ECO:0008006" key="3">
    <source>
        <dbReference type="Google" id="ProtNLM"/>
    </source>
</evidence>
<dbReference type="AlphaFoldDB" id="A0A1L1PDR0"/>
<dbReference type="Gene3D" id="3.30.56.110">
    <property type="entry name" value="Protein of unknown function DUF2237"/>
    <property type="match status" value="1"/>
</dbReference>
<reference evidence="2" key="1">
    <citation type="submission" date="2014-02" db="EMBL/GenBank/DDBJ databases">
        <authorList>
            <person name="Gan H."/>
        </authorList>
    </citation>
    <scope>NUCLEOTIDE SEQUENCE [LARGE SCALE GENOMIC DNA]</scope>
    <source>
        <strain evidence="2">S1</strain>
    </source>
</reference>
<name>A0A1L1PDR0_HYDIT</name>
<protein>
    <recommendedName>
        <fullName evidence="3">DUF2237 domain-containing protein</fullName>
    </recommendedName>
</protein>
<dbReference type="PANTHER" id="PTHR37466">
    <property type="entry name" value="SLR1628 PROTEIN"/>
    <property type="match status" value="1"/>
</dbReference>
<dbReference type="Pfam" id="PF09996">
    <property type="entry name" value="DUF2237"/>
    <property type="match status" value="1"/>
</dbReference>
<dbReference type="RefSeq" id="WP_009520294.1">
    <property type="nucleotide sequence ID" value="NZ_CCAE010000019.1"/>
</dbReference>
<dbReference type="Proteomes" id="UP000028878">
    <property type="component" value="Unassembled WGS sequence"/>
</dbReference>
<organism evidence="1 2">
    <name type="scientific">Hydrogenophaga intermedia</name>
    <dbReference type="NCBI Taxonomy" id="65786"/>
    <lineage>
        <taxon>Bacteria</taxon>
        <taxon>Pseudomonadati</taxon>
        <taxon>Pseudomonadota</taxon>
        <taxon>Betaproteobacteria</taxon>
        <taxon>Burkholderiales</taxon>
        <taxon>Comamonadaceae</taxon>
        <taxon>Hydrogenophaga</taxon>
    </lineage>
</organism>
<dbReference type="InterPro" id="IPR018714">
    <property type="entry name" value="DUF2237"/>
</dbReference>
<keyword evidence="2" id="KW-1185">Reference proteome</keyword>
<reference evidence="2" key="2">
    <citation type="submission" date="2014-11" db="EMBL/GenBank/DDBJ databases">
        <title>Draft genome sequence of Hydrogenophaga intermedia S1.</title>
        <authorList>
            <person name="Gan H.M."/>
            <person name="Chew T.H."/>
            <person name="Stolz A."/>
        </authorList>
    </citation>
    <scope>NUCLEOTIDE SEQUENCE [LARGE SCALE GENOMIC DNA]</scope>
    <source>
        <strain evidence="2">S1</strain>
    </source>
</reference>
<dbReference type="PANTHER" id="PTHR37466:SF1">
    <property type="entry name" value="SLR1628 PROTEIN"/>
    <property type="match status" value="1"/>
</dbReference>
<evidence type="ECO:0000313" key="1">
    <source>
        <dbReference type="EMBL" id="CDN88168.1"/>
    </source>
</evidence>
<gene>
    <name evidence="1" type="ORF">BN948_02600</name>
</gene>
<accession>A0A1L1PDR0</accession>